<keyword evidence="1" id="KW-0805">Transcription regulation</keyword>
<evidence type="ECO:0000313" key="6">
    <source>
        <dbReference type="Proteomes" id="UP000243686"/>
    </source>
</evidence>
<reference evidence="5 6" key="1">
    <citation type="submission" date="2015-03" db="EMBL/GenBank/DDBJ databases">
        <title>Draft genome of the nematode, Opisthorchis viverrini.</title>
        <authorList>
            <person name="Mitreva M."/>
        </authorList>
    </citation>
    <scope>NUCLEOTIDE SEQUENCE [LARGE SCALE GENOMIC DNA]</scope>
    <source>
        <strain evidence="5">Khon Kaen</strain>
    </source>
</reference>
<dbReference type="AlphaFoldDB" id="A0A1S8WSV4"/>
<organism evidence="5 6">
    <name type="scientific">Opisthorchis viverrini</name>
    <name type="common">Southeast Asian liver fluke</name>
    <dbReference type="NCBI Taxonomy" id="6198"/>
    <lineage>
        <taxon>Eukaryota</taxon>
        <taxon>Metazoa</taxon>
        <taxon>Spiralia</taxon>
        <taxon>Lophotrochozoa</taxon>
        <taxon>Platyhelminthes</taxon>
        <taxon>Trematoda</taxon>
        <taxon>Digenea</taxon>
        <taxon>Opisthorchiida</taxon>
        <taxon>Opisthorchiata</taxon>
        <taxon>Opisthorchiidae</taxon>
        <taxon>Opisthorchis</taxon>
    </lineage>
</organism>
<accession>A0A1S8WSV4</accession>
<protein>
    <submittedName>
        <fullName evidence="5">Uncharacterized protein</fullName>
    </submittedName>
</protein>
<evidence type="ECO:0000256" key="1">
    <source>
        <dbReference type="ARBA" id="ARBA00023015"/>
    </source>
</evidence>
<feature type="compositionally biased region" description="Polar residues" evidence="4">
    <location>
        <begin position="149"/>
        <end position="164"/>
    </location>
</feature>
<feature type="non-terminal residue" evidence="5">
    <location>
        <position position="1"/>
    </location>
</feature>
<sequence>RCGLVDSNTVEHTQDILLETFNRYVNWSRKLATRSPATRTTATSLQYWPRIFMALTELRSITLCNQGLFVEKSFTANIDELPWYFHDLFRGCQSEREVEEIRSSDAIELSSSVGHHSPHQLAPVLMIGKISPKGSGNAKERHSCLSLGGPNSNRLNNVRSVEKP</sequence>
<dbReference type="Gene3D" id="1.10.565.10">
    <property type="entry name" value="Retinoid X Receptor"/>
    <property type="match status" value="1"/>
</dbReference>
<gene>
    <name evidence="5" type="ORF">X801_06799</name>
</gene>
<evidence type="ECO:0000313" key="5">
    <source>
        <dbReference type="EMBL" id="OON17363.1"/>
    </source>
</evidence>
<evidence type="ECO:0000256" key="4">
    <source>
        <dbReference type="SAM" id="MobiDB-lite"/>
    </source>
</evidence>
<feature type="non-terminal residue" evidence="5">
    <location>
        <position position="164"/>
    </location>
</feature>
<keyword evidence="2" id="KW-0804">Transcription</keyword>
<dbReference type="EMBL" id="KV895471">
    <property type="protein sequence ID" value="OON17363.1"/>
    <property type="molecule type" value="Genomic_DNA"/>
</dbReference>
<dbReference type="InterPro" id="IPR035500">
    <property type="entry name" value="NHR-like_dom_sf"/>
</dbReference>
<name>A0A1S8WSV4_OPIVI</name>
<feature type="region of interest" description="Disordered" evidence="4">
    <location>
        <begin position="132"/>
        <end position="164"/>
    </location>
</feature>
<keyword evidence="3" id="KW-0675">Receptor</keyword>
<evidence type="ECO:0000256" key="3">
    <source>
        <dbReference type="ARBA" id="ARBA00023170"/>
    </source>
</evidence>
<evidence type="ECO:0000256" key="2">
    <source>
        <dbReference type="ARBA" id="ARBA00023163"/>
    </source>
</evidence>
<keyword evidence="6" id="KW-1185">Reference proteome</keyword>
<dbReference type="Proteomes" id="UP000243686">
    <property type="component" value="Unassembled WGS sequence"/>
</dbReference>
<dbReference type="SUPFAM" id="SSF48508">
    <property type="entry name" value="Nuclear receptor ligand-binding domain"/>
    <property type="match status" value="1"/>
</dbReference>
<proteinExistence type="predicted"/>